<feature type="transmembrane region" description="Helical" evidence="1">
    <location>
        <begin position="174"/>
        <end position="194"/>
    </location>
</feature>
<dbReference type="STRING" id="545619.SAMN04489860_1145"/>
<reference evidence="2 3" key="1">
    <citation type="submission" date="2016-10" db="EMBL/GenBank/DDBJ databases">
        <authorList>
            <person name="de Groot N.N."/>
        </authorList>
    </citation>
    <scope>NUCLEOTIDE SEQUENCE [LARGE SCALE GENOMIC DNA]</scope>
    <source>
        <strain evidence="2 3">DSM 22126</strain>
    </source>
</reference>
<dbReference type="AlphaFoldDB" id="A0A1H1QQ84"/>
<organism evidence="2 3">
    <name type="scientific">Paraoerskovia marina</name>
    <dbReference type="NCBI Taxonomy" id="545619"/>
    <lineage>
        <taxon>Bacteria</taxon>
        <taxon>Bacillati</taxon>
        <taxon>Actinomycetota</taxon>
        <taxon>Actinomycetes</taxon>
        <taxon>Micrococcales</taxon>
        <taxon>Cellulomonadaceae</taxon>
        <taxon>Paraoerskovia</taxon>
    </lineage>
</organism>
<sequence>MPAILRNMRTRAHHATPGDDVRRAAVIVSVVLAVCAGLWNREPLDPSATLLAPAEEADLGRYVLLAGLAVLATYQTLPLQAARARMRATGWWVAGAALALAVAQTMPDGAVTGGAMVLAAAAFLGAAAGLVRDGAERRTEALTVDLVVGLGVGWSLTTAASTVAAVLADAGHPVGRTTALAVVGALGLAVVVVAHWAAARTWLAAGTGLGAAWMLGWIAVARFADVPGDETVAVAAAGIASIAFVSPWVSVLRERPVG</sequence>
<keyword evidence="1" id="KW-0812">Transmembrane</keyword>
<dbReference type="Proteomes" id="UP000185663">
    <property type="component" value="Chromosome I"/>
</dbReference>
<feature type="transmembrane region" description="Helical" evidence="1">
    <location>
        <begin position="232"/>
        <end position="252"/>
    </location>
</feature>
<keyword evidence="1" id="KW-0472">Membrane</keyword>
<feature type="transmembrane region" description="Helical" evidence="1">
    <location>
        <begin position="21"/>
        <end position="39"/>
    </location>
</feature>
<evidence type="ECO:0000313" key="2">
    <source>
        <dbReference type="EMBL" id="SDS25574.1"/>
    </source>
</evidence>
<protein>
    <submittedName>
        <fullName evidence="2">Uncharacterized protein</fullName>
    </submittedName>
</protein>
<dbReference type="EMBL" id="LT629776">
    <property type="protein sequence ID" value="SDS25574.1"/>
    <property type="molecule type" value="Genomic_DNA"/>
</dbReference>
<gene>
    <name evidence="2" type="ORF">SAMN04489860_1145</name>
</gene>
<keyword evidence="3" id="KW-1185">Reference proteome</keyword>
<evidence type="ECO:0000256" key="1">
    <source>
        <dbReference type="SAM" id="Phobius"/>
    </source>
</evidence>
<feature type="transmembrane region" description="Helical" evidence="1">
    <location>
        <begin position="201"/>
        <end position="220"/>
    </location>
</feature>
<proteinExistence type="predicted"/>
<evidence type="ECO:0000313" key="3">
    <source>
        <dbReference type="Proteomes" id="UP000185663"/>
    </source>
</evidence>
<feature type="transmembrane region" description="Helical" evidence="1">
    <location>
        <begin position="143"/>
        <end position="168"/>
    </location>
</feature>
<feature type="transmembrane region" description="Helical" evidence="1">
    <location>
        <begin position="89"/>
        <end position="106"/>
    </location>
</feature>
<keyword evidence="1" id="KW-1133">Transmembrane helix</keyword>
<name>A0A1H1QQ84_9CELL</name>
<accession>A0A1H1QQ84</accession>
<feature type="transmembrane region" description="Helical" evidence="1">
    <location>
        <begin position="112"/>
        <end position="131"/>
    </location>
</feature>
<feature type="transmembrane region" description="Helical" evidence="1">
    <location>
        <begin position="59"/>
        <end position="77"/>
    </location>
</feature>